<comment type="similarity">
    <text evidence="1 3">Belongs to the ETS family.</text>
</comment>
<comment type="subcellular location">
    <subcellularLocation>
        <location evidence="3">Nucleus</location>
    </subcellularLocation>
</comment>
<dbReference type="EMBL" id="CAJNOQ010006693">
    <property type="protein sequence ID" value="CAF1144255.1"/>
    <property type="molecule type" value="Genomic_DNA"/>
</dbReference>
<dbReference type="EMBL" id="CAJOBC010006692">
    <property type="protein sequence ID" value="CAF3907852.1"/>
    <property type="molecule type" value="Genomic_DNA"/>
</dbReference>
<dbReference type="Proteomes" id="UP000681722">
    <property type="component" value="Unassembled WGS sequence"/>
</dbReference>
<evidence type="ECO:0000259" key="4">
    <source>
        <dbReference type="PROSITE" id="PS50061"/>
    </source>
</evidence>
<dbReference type="InterPro" id="IPR000418">
    <property type="entry name" value="Ets_dom"/>
</dbReference>
<name>A0A814S7B1_9BILA</name>
<accession>A0A814S7B1</accession>
<dbReference type="PROSITE" id="PS50061">
    <property type="entry name" value="ETS_DOMAIN_3"/>
    <property type="match status" value="1"/>
</dbReference>
<evidence type="ECO:0000313" key="7">
    <source>
        <dbReference type="Proteomes" id="UP000663829"/>
    </source>
</evidence>
<dbReference type="PROSITE" id="PS00346">
    <property type="entry name" value="ETS_DOMAIN_2"/>
    <property type="match status" value="1"/>
</dbReference>
<dbReference type="GO" id="GO:0005634">
    <property type="term" value="C:nucleus"/>
    <property type="evidence" value="ECO:0007669"/>
    <property type="project" value="UniProtKB-SubCell"/>
</dbReference>
<keyword evidence="3" id="KW-0539">Nucleus</keyword>
<evidence type="ECO:0000313" key="6">
    <source>
        <dbReference type="EMBL" id="CAF3907852.1"/>
    </source>
</evidence>
<dbReference type="GO" id="GO:0043565">
    <property type="term" value="F:sequence-specific DNA binding"/>
    <property type="evidence" value="ECO:0007669"/>
    <property type="project" value="InterPro"/>
</dbReference>
<dbReference type="PROSITE" id="PS00345">
    <property type="entry name" value="ETS_DOMAIN_1"/>
    <property type="match status" value="1"/>
</dbReference>
<dbReference type="PRINTS" id="PR00454">
    <property type="entry name" value="ETSDOMAIN"/>
</dbReference>
<comment type="caution">
    <text evidence="5">The sequence shown here is derived from an EMBL/GenBank/DDBJ whole genome shotgun (WGS) entry which is preliminary data.</text>
</comment>
<dbReference type="Pfam" id="PF00178">
    <property type="entry name" value="Ets"/>
    <property type="match status" value="1"/>
</dbReference>
<dbReference type="InterPro" id="IPR036388">
    <property type="entry name" value="WH-like_DNA-bd_sf"/>
</dbReference>
<dbReference type="SMART" id="SM00413">
    <property type="entry name" value="ETS"/>
    <property type="match status" value="1"/>
</dbReference>
<evidence type="ECO:0000313" key="5">
    <source>
        <dbReference type="EMBL" id="CAF1144255.1"/>
    </source>
</evidence>
<dbReference type="GO" id="GO:0030154">
    <property type="term" value="P:cell differentiation"/>
    <property type="evidence" value="ECO:0007669"/>
    <property type="project" value="TreeGrafter"/>
</dbReference>
<dbReference type="PANTHER" id="PTHR11849">
    <property type="entry name" value="ETS"/>
    <property type="match status" value="1"/>
</dbReference>
<reference evidence="5" key="1">
    <citation type="submission" date="2021-02" db="EMBL/GenBank/DDBJ databases">
        <authorList>
            <person name="Nowell W R."/>
        </authorList>
    </citation>
    <scope>NUCLEOTIDE SEQUENCE</scope>
</reference>
<dbReference type="Proteomes" id="UP000663829">
    <property type="component" value="Unassembled WGS sequence"/>
</dbReference>
<gene>
    <name evidence="5" type="ORF">GPM918_LOCUS20846</name>
    <name evidence="6" type="ORF">SRO942_LOCUS20842</name>
</gene>
<feature type="domain" description="ETS" evidence="4">
    <location>
        <begin position="22"/>
        <end position="102"/>
    </location>
</feature>
<keyword evidence="2 3" id="KW-0238">DNA-binding</keyword>
<proteinExistence type="inferred from homology"/>
<evidence type="ECO:0000256" key="3">
    <source>
        <dbReference type="RuleBase" id="RU004019"/>
    </source>
</evidence>
<dbReference type="SUPFAM" id="SSF46785">
    <property type="entry name" value="Winged helix' DNA-binding domain"/>
    <property type="match status" value="1"/>
</dbReference>
<keyword evidence="7" id="KW-1185">Reference proteome</keyword>
<dbReference type="GO" id="GO:0000981">
    <property type="term" value="F:DNA-binding transcription factor activity, RNA polymerase II-specific"/>
    <property type="evidence" value="ECO:0007669"/>
    <property type="project" value="TreeGrafter"/>
</dbReference>
<dbReference type="InterPro" id="IPR046328">
    <property type="entry name" value="ETS_fam"/>
</dbReference>
<dbReference type="Gene3D" id="1.10.10.10">
    <property type="entry name" value="Winged helix-like DNA-binding domain superfamily/Winged helix DNA-binding domain"/>
    <property type="match status" value="1"/>
</dbReference>
<dbReference type="OrthoDB" id="10067219at2759"/>
<sequence>MLKDHRLNTRDSNQFYSRRGSVQLWQFLLALLEDGVSGTIISWTGKGLEFKLVDPEKVARLWGVQKNRPSMNYDKLSRSLRYYYEKGIMQKVSGERYVYRFVCDPLVSYPIRSGNLSITSKINENKVPITIDKTNSTFNTSYKMKPNPSLSPSLRDNIHDRQTLPPSNMAAAYASLYPAFYANTTTAGFRNSFHYVSSPYADYDTKSSSTTATNVENYWRMYSVSNHQTHNTDQYQTFSIMDSPQTVPLHSDTTNGSQCYYASGFDFFV</sequence>
<protein>
    <recommendedName>
        <fullName evidence="4">ETS domain-containing protein</fullName>
    </recommendedName>
</protein>
<organism evidence="5 7">
    <name type="scientific">Didymodactylos carnosus</name>
    <dbReference type="NCBI Taxonomy" id="1234261"/>
    <lineage>
        <taxon>Eukaryota</taxon>
        <taxon>Metazoa</taxon>
        <taxon>Spiralia</taxon>
        <taxon>Gnathifera</taxon>
        <taxon>Rotifera</taxon>
        <taxon>Eurotatoria</taxon>
        <taxon>Bdelloidea</taxon>
        <taxon>Philodinida</taxon>
        <taxon>Philodinidae</taxon>
        <taxon>Didymodactylos</taxon>
    </lineage>
</organism>
<evidence type="ECO:0000256" key="1">
    <source>
        <dbReference type="ARBA" id="ARBA00005562"/>
    </source>
</evidence>
<dbReference type="AlphaFoldDB" id="A0A814S7B1"/>
<dbReference type="InterPro" id="IPR036390">
    <property type="entry name" value="WH_DNA-bd_sf"/>
</dbReference>
<evidence type="ECO:0000256" key="2">
    <source>
        <dbReference type="ARBA" id="ARBA00023125"/>
    </source>
</evidence>
<dbReference type="PANTHER" id="PTHR11849:SF282">
    <property type="entry name" value="ETV5-RELATED PROTEIN ETS96B"/>
    <property type="match status" value="1"/>
</dbReference>